<reference evidence="3" key="1">
    <citation type="journal article" date="2017" name="Genome Biol.">
        <title>Comparative genomics reveals high biological diversity and specific adaptations in the industrially and medically important fungal genus Aspergillus.</title>
        <authorList>
            <person name="de Vries R.P."/>
            <person name="Riley R."/>
            <person name="Wiebenga A."/>
            <person name="Aguilar-Osorio G."/>
            <person name="Amillis S."/>
            <person name="Uchima C.A."/>
            <person name="Anderluh G."/>
            <person name="Asadollahi M."/>
            <person name="Askin M."/>
            <person name="Barry K."/>
            <person name="Battaglia E."/>
            <person name="Bayram O."/>
            <person name="Benocci T."/>
            <person name="Braus-Stromeyer S.A."/>
            <person name="Caldana C."/>
            <person name="Canovas D."/>
            <person name="Cerqueira G.C."/>
            <person name="Chen F."/>
            <person name="Chen W."/>
            <person name="Choi C."/>
            <person name="Clum A."/>
            <person name="Dos Santos R.A."/>
            <person name="Damasio A.R."/>
            <person name="Diallinas G."/>
            <person name="Emri T."/>
            <person name="Fekete E."/>
            <person name="Flipphi M."/>
            <person name="Freyberg S."/>
            <person name="Gallo A."/>
            <person name="Gournas C."/>
            <person name="Habgood R."/>
            <person name="Hainaut M."/>
            <person name="Harispe M.L."/>
            <person name="Henrissat B."/>
            <person name="Hilden K.S."/>
            <person name="Hope R."/>
            <person name="Hossain A."/>
            <person name="Karabika E."/>
            <person name="Karaffa L."/>
            <person name="Karanyi Z."/>
            <person name="Krasevec N."/>
            <person name="Kuo A."/>
            <person name="Kusch H."/>
            <person name="LaButti K."/>
            <person name="Lagendijk E.L."/>
            <person name="Lapidus A."/>
            <person name="Levasseur A."/>
            <person name="Lindquist E."/>
            <person name="Lipzen A."/>
            <person name="Logrieco A.F."/>
            <person name="MacCabe A."/>
            <person name="Maekelae M.R."/>
            <person name="Malavazi I."/>
            <person name="Melin P."/>
            <person name="Meyer V."/>
            <person name="Mielnichuk N."/>
            <person name="Miskei M."/>
            <person name="Molnar A.P."/>
            <person name="Mule G."/>
            <person name="Ngan C.Y."/>
            <person name="Orejas M."/>
            <person name="Orosz E."/>
            <person name="Ouedraogo J.P."/>
            <person name="Overkamp K.M."/>
            <person name="Park H.-S."/>
            <person name="Perrone G."/>
            <person name="Piumi F."/>
            <person name="Punt P.J."/>
            <person name="Ram A.F."/>
            <person name="Ramon A."/>
            <person name="Rauscher S."/>
            <person name="Record E."/>
            <person name="Riano-Pachon D.M."/>
            <person name="Robert V."/>
            <person name="Roehrig J."/>
            <person name="Ruller R."/>
            <person name="Salamov A."/>
            <person name="Salih N.S."/>
            <person name="Samson R.A."/>
            <person name="Sandor E."/>
            <person name="Sanguinetti M."/>
            <person name="Schuetze T."/>
            <person name="Sepcic K."/>
            <person name="Shelest E."/>
            <person name="Sherlock G."/>
            <person name="Sophianopoulou V."/>
            <person name="Squina F.M."/>
            <person name="Sun H."/>
            <person name="Susca A."/>
            <person name="Todd R.B."/>
            <person name="Tsang A."/>
            <person name="Unkles S.E."/>
            <person name="van de Wiele N."/>
            <person name="van Rossen-Uffink D."/>
            <person name="Oliveira J.V."/>
            <person name="Vesth T.C."/>
            <person name="Visser J."/>
            <person name="Yu J.-H."/>
            <person name="Zhou M."/>
            <person name="Andersen M.R."/>
            <person name="Archer D.B."/>
            <person name="Baker S.E."/>
            <person name="Benoit I."/>
            <person name="Brakhage A.A."/>
            <person name="Braus G.H."/>
            <person name="Fischer R."/>
            <person name="Frisvad J.C."/>
            <person name="Goldman G.H."/>
            <person name="Houbraken J."/>
            <person name="Oakley B."/>
            <person name="Pocsi I."/>
            <person name="Scazzocchio C."/>
            <person name="Seiboth B."/>
            <person name="vanKuyk P.A."/>
            <person name="Wortman J."/>
            <person name="Dyer P.S."/>
            <person name="Grigoriev I.V."/>
        </authorList>
    </citation>
    <scope>NUCLEOTIDE SEQUENCE [LARGE SCALE GENOMIC DNA]</scope>
    <source>
        <strain evidence="3">DTO 134E9</strain>
    </source>
</reference>
<gene>
    <name evidence="2" type="ORF">ASPWEDRAFT_436851</name>
</gene>
<protein>
    <submittedName>
        <fullName evidence="2">Uncharacterized protein</fullName>
    </submittedName>
</protein>
<dbReference type="VEuPathDB" id="FungiDB:ASPWEDRAFT_436851"/>
<name>A0A1L9RQ23_ASPWE</name>
<proteinExistence type="predicted"/>
<sequence>MKTHYLFQQFPQPNSEDPLRHQTPNNDRPCQAQAYDKEPNFSKRGNHRNDSSHPTNSSDEGQSQISRSVLSAEPTLVLSEVGNVFVQPGLPSRLAIDSRQLGK</sequence>
<dbReference type="RefSeq" id="XP_040690639.1">
    <property type="nucleotide sequence ID" value="XM_040836080.1"/>
</dbReference>
<feature type="region of interest" description="Disordered" evidence="1">
    <location>
        <begin position="1"/>
        <end position="68"/>
    </location>
</feature>
<dbReference type="EMBL" id="KV878211">
    <property type="protein sequence ID" value="OJJ36963.1"/>
    <property type="molecule type" value="Genomic_DNA"/>
</dbReference>
<accession>A0A1L9RQ23</accession>
<feature type="compositionally biased region" description="Basic and acidic residues" evidence="1">
    <location>
        <begin position="35"/>
        <end position="51"/>
    </location>
</feature>
<keyword evidence="3" id="KW-1185">Reference proteome</keyword>
<feature type="compositionally biased region" description="Polar residues" evidence="1">
    <location>
        <begin position="52"/>
        <end position="68"/>
    </location>
</feature>
<evidence type="ECO:0000313" key="2">
    <source>
        <dbReference type="EMBL" id="OJJ36963.1"/>
    </source>
</evidence>
<dbReference type="Proteomes" id="UP000184383">
    <property type="component" value="Unassembled WGS sequence"/>
</dbReference>
<dbReference type="GeneID" id="63751928"/>
<evidence type="ECO:0000313" key="3">
    <source>
        <dbReference type="Proteomes" id="UP000184383"/>
    </source>
</evidence>
<dbReference type="AlphaFoldDB" id="A0A1L9RQ23"/>
<organism evidence="2 3">
    <name type="scientific">Aspergillus wentii DTO 134E9</name>
    <dbReference type="NCBI Taxonomy" id="1073089"/>
    <lineage>
        <taxon>Eukaryota</taxon>
        <taxon>Fungi</taxon>
        <taxon>Dikarya</taxon>
        <taxon>Ascomycota</taxon>
        <taxon>Pezizomycotina</taxon>
        <taxon>Eurotiomycetes</taxon>
        <taxon>Eurotiomycetidae</taxon>
        <taxon>Eurotiales</taxon>
        <taxon>Aspergillaceae</taxon>
        <taxon>Aspergillus</taxon>
        <taxon>Aspergillus subgen. Cremei</taxon>
    </lineage>
</organism>
<evidence type="ECO:0000256" key="1">
    <source>
        <dbReference type="SAM" id="MobiDB-lite"/>
    </source>
</evidence>